<comment type="caution">
    <text evidence="1">The sequence shown here is derived from an EMBL/GenBank/DDBJ whole genome shotgun (WGS) entry which is preliminary data.</text>
</comment>
<dbReference type="Proteomes" id="UP000179018">
    <property type="component" value="Unassembled WGS sequence"/>
</dbReference>
<organism evidence="1 2">
    <name type="scientific">Candidatus Woesebacteria bacterium RIFCSPLOWO2_01_FULL_39_10</name>
    <dbReference type="NCBI Taxonomy" id="1802516"/>
    <lineage>
        <taxon>Bacteria</taxon>
        <taxon>Candidatus Woeseibacteriota</taxon>
    </lineage>
</organism>
<dbReference type="EMBL" id="MGHC01000035">
    <property type="protein sequence ID" value="OGM58499.1"/>
    <property type="molecule type" value="Genomic_DNA"/>
</dbReference>
<evidence type="ECO:0000313" key="2">
    <source>
        <dbReference type="Proteomes" id="UP000179018"/>
    </source>
</evidence>
<proteinExistence type="predicted"/>
<protein>
    <submittedName>
        <fullName evidence="1">Uncharacterized protein</fullName>
    </submittedName>
</protein>
<reference evidence="1 2" key="1">
    <citation type="journal article" date="2016" name="Nat. Commun.">
        <title>Thousands of microbial genomes shed light on interconnected biogeochemical processes in an aquifer system.</title>
        <authorList>
            <person name="Anantharaman K."/>
            <person name="Brown C.T."/>
            <person name="Hug L.A."/>
            <person name="Sharon I."/>
            <person name="Castelle C.J."/>
            <person name="Probst A.J."/>
            <person name="Thomas B.C."/>
            <person name="Singh A."/>
            <person name="Wilkins M.J."/>
            <person name="Karaoz U."/>
            <person name="Brodie E.L."/>
            <person name="Williams K.H."/>
            <person name="Hubbard S.S."/>
            <person name="Banfield J.F."/>
        </authorList>
    </citation>
    <scope>NUCLEOTIDE SEQUENCE [LARGE SCALE GENOMIC DNA]</scope>
</reference>
<name>A0A1F8B440_9BACT</name>
<dbReference type="AlphaFoldDB" id="A0A1F8B440"/>
<accession>A0A1F8B440</accession>
<sequence>MERRKFLMLAPAAAYVGYSAAKDYFQYYSRYATSDTLPNLSSKEEEADFLKQRLRVTTKPPSLDNRLTVSYNDGSRYKVGVDTNVASGMILYTADRVGEVFTSLGKDASRRNLLNFVGNFGLTIELKAQTFGVRTYAPRAHSDVPMITLDEGMLSQYHTGIINDGLISSKADVDFLHESIHLCFDANFASFISSEGALHETMLLKGGAVTVGLKAAKEALKRIDQATLEEKALFYFTGGFTGEFVYLSLIKPGLSPNEIFAYLQSPKMNNDPSFDGLRGRLVNYEKLQ</sequence>
<gene>
    <name evidence="1" type="ORF">A3A75_00845</name>
</gene>
<evidence type="ECO:0000313" key="1">
    <source>
        <dbReference type="EMBL" id="OGM58499.1"/>
    </source>
</evidence>